<sequence length="235" mass="25595">MRIIEVESYEKLSALAADIIAGQVLLKPDCVLGLATGSSPLGTYANLVKRYEGGLLDFSRVRTVNLDEYCGLKGNDPQSYRYFMDKNLFDRVNVDKESTHLPDGSAPDMEAECSRYEALVESLGWPDLQLLGIGHNGHIGFNEPEDVFHAAVHTVKLTESTIKANSRLFDKPEDVPTSAITMGVGAIMKAKRVLLIAGADKAEIVERAFQGPVTPRVPASVLQLHKDATVILSKA</sequence>
<gene>
    <name evidence="6" type="primary">nagB</name>
    <name evidence="5" type="ORF">ADH66_03975</name>
    <name evidence="6" type="ORF">I5Q82_14040</name>
</gene>
<dbReference type="SUPFAM" id="SSF100950">
    <property type="entry name" value="NagB/RpiA/CoA transferase-like"/>
    <property type="match status" value="1"/>
</dbReference>
<evidence type="ECO:0000313" key="5">
    <source>
        <dbReference type="EMBL" id="ASB39878.1"/>
    </source>
</evidence>
<feature type="domain" description="Glucosamine/galactosamine-6-phosphate isomerase" evidence="4">
    <location>
        <begin position="26"/>
        <end position="229"/>
    </location>
</feature>
<dbReference type="Gene3D" id="3.40.50.1360">
    <property type="match status" value="1"/>
</dbReference>
<dbReference type="GO" id="GO:0042802">
    <property type="term" value="F:identical protein binding"/>
    <property type="evidence" value="ECO:0007669"/>
    <property type="project" value="TreeGrafter"/>
</dbReference>
<dbReference type="KEGG" id="amur:ADH66_03975"/>
<dbReference type="GO" id="GO:0006043">
    <property type="term" value="P:glucosamine catabolic process"/>
    <property type="evidence" value="ECO:0007669"/>
    <property type="project" value="TreeGrafter"/>
</dbReference>
<reference evidence="6 8" key="3">
    <citation type="submission" date="2020-11" db="EMBL/GenBank/DDBJ databases">
        <title>Closed and high quality bacterial genomes of the OMM12 community.</title>
        <authorList>
            <person name="Marbouty M."/>
            <person name="Lamy-Besnier Q."/>
            <person name="Debarbieux L."/>
            <person name="Koszul R."/>
        </authorList>
    </citation>
    <scope>NUCLEOTIDE SEQUENCE [LARGE SCALE GENOMIC DNA]</scope>
    <source>
        <strain evidence="6 8">KB18</strain>
    </source>
</reference>
<dbReference type="CDD" id="cd01399">
    <property type="entry name" value="GlcN6P_deaminase"/>
    <property type="match status" value="1"/>
</dbReference>
<organism evidence="6 8">
    <name type="scientific">Acutalibacter muris</name>
    <dbReference type="NCBI Taxonomy" id="1796620"/>
    <lineage>
        <taxon>Bacteria</taxon>
        <taxon>Bacillati</taxon>
        <taxon>Bacillota</taxon>
        <taxon>Clostridia</taxon>
        <taxon>Eubacteriales</taxon>
        <taxon>Acutalibacteraceae</taxon>
        <taxon>Acutalibacter</taxon>
    </lineage>
</organism>
<dbReference type="EMBL" id="CP065321">
    <property type="protein sequence ID" value="QQR29167.1"/>
    <property type="molecule type" value="Genomic_DNA"/>
</dbReference>
<dbReference type="EC" id="3.5.99.6" evidence="3"/>
<evidence type="ECO:0000259" key="4">
    <source>
        <dbReference type="Pfam" id="PF01182"/>
    </source>
</evidence>
<dbReference type="AlphaFoldDB" id="A0A1Z2XN57"/>
<dbReference type="GO" id="GO:0006046">
    <property type="term" value="P:N-acetylglucosamine catabolic process"/>
    <property type="evidence" value="ECO:0007669"/>
    <property type="project" value="UniProtKB-UniRule"/>
</dbReference>
<keyword evidence="1 6" id="KW-0378">Hydrolase</keyword>
<name>A0A1Z2XN57_9FIRM</name>
<dbReference type="InterPro" id="IPR006148">
    <property type="entry name" value="Glc/Gal-6P_isomerase"/>
</dbReference>
<evidence type="ECO:0000313" key="7">
    <source>
        <dbReference type="Proteomes" id="UP000196710"/>
    </source>
</evidence>
<reference evidence="7" key="2">
    <citation type="submission" date="2017-05" db="EMBL/GenBank/DDBJ databases">
        <title>Improved OligoMM genomes.</title>
        <authorList>
            <person name="Garzetti D."/>
        </authorList>
    </citation>
    <scope>NUCLEOTIDE SEQUENCE [LARGE SCALE GENOMIC DNA]</scope>
    <source>
        <strain evidence="7">KB18</strain>
    </source>
</reference>
<dbReference type="Pfam" id="PF01182">
    <property type="entry name" value="Glucosamine_iso"/>
    <property type="match status" value="1"/>
</dbReference>
<dbReference type="PANTHER" id="PTHR11280:SF5">
    <property type="entry name" value="GLUCOSAMINE-6-PHOSPHATE ISOMERASE"/>
    <property type="match status" value="1"/>
</dbReference>
<dbReference type="PANTHER" id="PTHR11280">
    <property type="entry name" value="GLUCOSAMINE-6-PHOSPHATE ISOMERASE"/>
    <property type="match status" value="1"/>
</dbReference>
<dbReference type="InterPro" id="IPR037171">
    <property type="entry name" value="NagB/RpiA_transferase-like"/>
</dbReference>
<dbReference type="GO" id="GO:0005975">
    <property type="term" value="P:carbohydrate metabolic process"/>
    <property type="evidence" value="ECO:0007669"/>
    <property type="project" value="InterPro"/>
</dbReference>
<evidence type="ECO:0000313" key="8">
    <source>
        <dbReference type="Proteomes" id="UP000596035"/>
    </source>
</evidence>
<dbReference type="GO" id="GO:0005737">
    <property type="term" value="C:cytoplasm"/>
    <property type="evidence" value="ECO:0007669"/>
    <property type="project" value="TreeGrafter"/>
</dbReference>
<protein>
    <recommendedName>
        <fullName evidence="3">Glucosamine-6-phosphate deaminase</fullName>
        <ecNumber evidence="3">3.5.99.6</ecNumber>
    </recommendedName>
</protein>
<proteinExistence type="predicted"/>
<evidence type="ECO:0000313" key="6">
    <source>
        <dbReference type="EMBL" id="QQR29167.1"/>
    </source>
</evidence>
<reference evidence="5" key="1">
    <citation type="journal article" date="2017" name="Genome Announc.">
        <title>High-Quality Whole-Genome Sequences of the Oligo-Mouse-Microbiota Bacterial Community.</title>
        <authorList>
            <person name="Garzetti D."/>
            <person name="Brugiroux S."/>
            <person name="Bunk B."/>
            <person name="Pukall R."/>
            <person name="McCoy K.D."/>
            <person name="Macpherson A.J."/>
            <person name="Stecher B."/>
        </authorList>
    </citation>
    <scope>NUCLEOTIDE SEQUENCE</scope>
    <source>
        <strain evidence="5">KB18</strain>
    </source>
</reference>
<evidence type="ECO:0000256" key="2">
    <source>
        <dbReference type="ARBA" id="ARBA00023277"/>
    </source>
</evidence>
<evidence type="ECO:0000256" key="3">
    <source>
        <dbReference type="NCBIfam" id="TIGR00502"/>
    </source>
</evidence>
<accession>A0A1Z2XN57</accession>
<dbReference type="NCBIfam" id="TIGR00502">
    <property type="entry name" value="nagB"/>
    <property type="match status" value="1"/>
</dbReference>
<dbReference type="Proteomes" id="UP000596035">
    <property type="component" value="Chromosome"/>
</dbReference>
<dbReference type="GO" id="GO:0004342">
    <property type="term" value="F:glucosamine-6-phosphate deaminase activity"/>
    <property type="evidence" value="ECO:0007669"/>
    <property type="project" value="UniProtKB-UniRule"/>
</dbReference>
<dbReference type="Proteomes" id="UP000196710">
    <property type="component" value="Chromosome"/>
</dbReference>
<dbReference type="InterPro" id="IPR004547">
    <property type="entry name" value="Glucosamine6P_isomerase"/>
</dbReference>
<dbReference type="RefSeq" id="WP_066535442.1">
    <property type="nucleotide sequence ID" value="NZ_CP021422.1"/>
</dbReference>
<dbReference type="EMBL" id="CP021422">
    <property type="protein sequence ID" value="ASB39878.1"/>
    <property type="molecule type" value="Genomic_DNA"/>
</dbReference>
<keyword evidence="2" id="KW-0119">Carbohydrate metabolism</keyword>
<keyword evidence="7" id="KW-1185">Reference proteome</keyword>
<dbReference type="GO" id="GO:0019262">
    <property type="term" value="P:N-acetylneuraminate catabolic process"/>
    <property type="evidence" value="ECO:0007669"/>
    <property type="project" value="TreeGrafter"/>
</dbReference>
<evidence type="ECO:0000256" key="1">
    <source>
        <dbReference type="ARBA" id="ARBA00022801"/>
    </source>
</evidence>